<name>A0A6S7GZL0_PARCT</name>
<reference evidence="1" key="1">
    <citation type="submission" date="2020-04" db="EMBL/GenBank/DDBJ databases">
        <authorList>
            <person name="Alioto T."/>
            <person name="Alioto T."/>
            <person name="Gomez Garrido J."/>
        </authorList>
    </citation>
    <scope>NUCLEOTIDE SEQUENCE</scope>
    <source>
        <strain evidence="1">A484AB</strain>
    </source>
</reference>
<feature type="non-terminal residue" evidence="1">
    <location>
        <position position="1"/>
    </location>
</feature>
<evidence type="ECO:0000313" key="2">
    <source>
        <dbReference type="Proteomes" id="UP001152795"/>
    </source>
</evidence>
<gene>
    <name evidence="1" type="ORF">PACLA_8A032076</name>
</gene>
<comment type="caution">
    <text evidence="1">The sequence shown here is derived from an EMBL/GenBank/DDBJ whole genome shotgun (WGS) entry which is preliminary data.</text>
</comment>
<proteinExistence type="predicted"/>
<dbReference type="AlphaFoldDB" id="A0A6S7GZL0"/>
<organism evidence="1 2">
    <name type="scientific">Paramuricea clavata</name>
    <name type="common">Red gorgonian</name>
    <name type="synonym">Violescent sea-whip</name>
    <dbReference type="NCBI Taxonomy" id="317549"/>
    <lineage>
        <taxon>Eukaryota</taxon>
        <taxon>Metazoa</taxon>
        <taxon>Cnidaria</taxon>
        <taxon>Anthozoa</taxon>
        <taxon>Octocorallia</taxon>
        <taxon>Malacalcyonacea</taxon>
        <taxon>Plexauridae</taxon>
        <taxon>Paramuricea</taxon>
    </lineage>
</organism>
<feature type="non-terminal residue" evidence="1">
    <location>
        <position position="83"/>
    </location>
</feature>
<dbReference type="Proteomes" id="UP001152795">
    <property type="component" value="Unassembled WGS sequence"/>
</dbReference>
<dbReference type="EMBL" id="CACRXK020003146">
    <property type="protein sequence ID" value="CAB3997623.1"/>
    <property type="molecule type" value="Genomic_DNA"/>
</dbReference>
<protein>
    <submittedName>
        <fullName evidence="1">Uncharacterized protein</fullName>
    </submittedName>
</protein>
<accession>A0A6S7GZL0</accession>
<sequence length="83" mass="9688">EKEMIMLLLASSRLSVLRYDVVKRSHSSRTLLEVVNRGCAQVFDIFACFRIRNLRELYSRAGRNCMRCRLRFGLDLFLGCVLT</sequence>
<evidence type="ECO:0000313" key="1">
    <source>
        <dbReference type="EMBL" id="CAB3997623.1"/>
    </source>
</evidence>
<keyword evidence="2" id="KW-1185">Reference proteome</keyword>